<evidence type="ECO:0000256" key="4">
    <source>
        <dbReference type="ARBA" id="ARBA00023136"/>
    </source>
</evidence>
<comment type="caution">
    <text evidence="8">The sequence shown here is derived from an EMBL/GenBank/DDBJ whole genome shotgun (WGS) entry which is preliminary data.</text>
</comment>
<dbReference type="Gene3D" id="1.25.40.390">
    <property type="match status" value="1"/>
</dbReference>
<evidence type="ECO:0000256" key="3">
    <source>
        <dbReference type="ARBA" id="ARBA00022729"/>
    </source>
</evidence>
<comment type="subcellular location">
    <subcellularLocation>
        <location evidence="1">Cell outer membrane</location>
    </subcellularLocation>
</comment>
<feature type="domain" description="SusD-like N-terminal" evidence="7">
    <location>
        <begin position="20"/>
        <end position="231"/>
    </location>
</feature>
<evidence type="ECO:0008006" key="10">
    <source>
        <dbReference type="Google" id="ProtNLM"/>
    </source>
</evidence>
<dbReference type="Pfam" id="PF07980">
    <property type="entry name" value="SusD_RagB"/>
    <property type="match status" value="1"/>
</dbReference>
<evidence type="ECO:0000256" key="2">
    <source>
        <dbReference type="ARBA" id="ARBA00006275"/>
    </source>
</evidence>
<evidence type="ECO:0000256" key="1">
    <source>
        <dbReference type="ARBA" id="ARBA00004442"/>
    </source>
</evidence>
<evidence type="ECO:0000313" key="8">
    <source>
        <dbReference type="EMBL" id="MBE8719660.1"/>
    </source>
</evidence>
<dbReference type="InterPro" id="IPR011990">
    <property type="entry name" value="TPR-like_helical_dom_sf"/>
</dbReference>
<dbReference type="RefSeq" id="WP_196938640.1">
    <property type="nucleotide sequence ID" value="NZ_MU158689.1"/>
</dbReference>
<proteinExistence type="inferred from homology"/>
<dbReference type="InterPro" id="IPR033985">
    <property type="entry name" value="SusD-like_N"/>
</dbReference>
<feature type="domain" description="RagB/SusD" evidence="6">
    <location>
        <begin position="345"/>
        <end position="423"/>
    </location>
</feature>
<accession>A0ABR9T2U7</accession>
<keyword evidence="9" id="KW-1185">Reference proteome</keyword>
<evidence type="ECO:0000259" key="7">
    <source>
        <dbReference type="Pfam" id="PF14322"/>
    </source>
</evidence>
<dbReference type="Proteomes" id="UP000618319">
    <property type="component" value="Unassembled WGS sequence"/>
</dbReference>
<gene>
    <name evidence="8" type="ORF">C4F40_02835</name>
</gene>
<evidence type="ECO:0000313" key="9">
    <source>
        <dbReference type="Proteomes" id="UP000618319"/>
    </source>
</evidence>
<name>A0ABR9T2U7_9SPHI</name>
<dbReference type="Pfam" id="PF14322">
    <property type="entry name" value="SusD-like_3"/>
    <property type="match status" value="1"/>
</dbReference>
<reference evidence="8 9" key="1">
    <citation type="submission" date="2018-02" db="EMBL/GenBank/DDBJ databases">
        <title>Sphingobacterium KA21.</title>
        <authorList>
            <person name="Vasarhelyi B.M."/>
            <person name="Deshmukh S."/>
            <person name="Balint B."/>
            <person name="Kukolya J."/>
        </authorList>
    </citation>
    <scope>NUCLEOTIDE SEQUENCE [LARGE SCALE GENOMIC DNA]</scope>
    <source>
        <strain evidence="8 9">Ka21</strain>
    </source>
</reference>
<organism evidence="8 9">
    <name type="scientific">Sphingobacterium pedocola</name>
    <dbReference type="NCBI Taxonomy" id="2082722"/>
    <lineage>
        <taxon>Bacteria</taxon>
        <taxon>Pseudomonadati</taxon>
        <taxon>Bacteroidota</taxon>
        <taxon>Sphingobacteriia</taxon>
        <taxon>Sphingobacteriales</taxon>
        <taxon>Sphingobacteriaceae</taxon>
        <taxon>Sphingobacterium</taxon>
    </lineage>
</organism>
<evidence type="ECO:0000259" key="6">
    <source>
        <dbReference type="Pfam" id="PF07980"/>
    </source>
</evidence>
<dbReference type="InterPro" id="IPR012944">
    <property type="entry name" value="SusD_RagB_dom"/>
</dbReference>
<comment type="similarity">
    <text evidence="2">Belongs to the SusD family.</text>
</comment>
<protein>
    <recommendedName>
        <fullName evidence="10">RagB/SusD family nutrient uptake outer membrane protein</fullName>
    </recommendedName>
</protein>
<dbReference type="PROSITE" id="PS51257">
    <property type="entry name" value="PROKAR_LIPOPROTEIN"/>
    <property type="match status" value="1"/>
</dbReference>
<keyword evidence="4" id="KW-0472">Membrane</keyword>
<sequence length="460" mass="52058">MRILYICVVIAFFSCSKEAFLSEKPDKSDVVPTTLAELQAVLDQDRDMNGMGTSGRGPVPNLGEIGADSYYVTDQTFNSVLAKQMQNYYSWSTEPYEGMEEYSWRWPYLSVFYANVVLDKLKATDVSISHTDEYNYLYGSALFYRAHAYYQLAQVFAPPYEAEKAGTLPGIPLRESADFNTPNKWVSLEEVYTVIIDDLKRSVELMGSQVRFPKTRPSGHAALGLLARVYLTMQDFAQARIFAESALGVGDELLDYNTLNTGLSYTFSTVHLKNPEIIFACNMVGSRGSSYPTRDFFALVQPDLLTLYKPGDLRRDAFFKNNSNGTVSYKGSYNGDDYFFTGVATSELYLILAECYARGGLLDESIDLLNRLLEKRWNKTDAFVPLKVATAEEALEMVFEERRKELVFRGLRWTDIRRLNIEGAGIVQSRTINGTKIEILPNDARYVWPLPPEVRAFNSP</sequence>
<dbReference type="SUPFAM" id="SSF48452">
    <property type="entry name" value="TPR-like"/>
    <property type="match status" value="1"/>
</dbReference>
<dbReference type="EMBL" id="PSKQ01000013">
    <property type="protein sequence ID" value="MBE8719660.1"/>
    <property type="molecule type" value="Genomic_DNA"/>
</dbReference>
<evidence type="ECO:0000256" key="5">
    <source>
        <dbReference type="ARBA" id="ARBA00023237"/>
    </source>
</evidence>
<keyword evidence="3" id="KW-0732">Signal</keyword>
<keyword evidence="5" id="KW-0998">Cell outer membrane</keyword>